<dbReference type="InterPro" id="IPR040240">
    <property type="entry name" value="TAF1"/>
</dbReference>
<comment type="caution">
    <text evidence="8">The sequence shown here is derived from an EMBL/GenBank/DDBJ whole genome shotgun (WGS) entry which is preliminary data.</text>
</comment>
<dbReference type="AlphaFoldDB" id="A0A1Y1S9I9"/>
<evidence type="ECO:0000256" key="2">
    <source>
        <dbReference type="ARBA" id="ARBA00023015"/>
    </source>
</evidence>
<keyword evidence="5" id="KW-0539">Nucleus</keyword>
<dbReference type="Pfam" id="PF15288">
    <property type="entry name" value="zf-CCHC_6"/>
    <property type="match status" value="1"/>
</dbReference>
<evidence type="ECO:0000259" key="7">
    <source>
        <dbReference type="PROSITE" id="PS50014"/>
    </source>
</evidence>
<dbReference type="GO" id="GO:0017025">
    <property type="term" value="F:TBP-class protein binding"/>
    <property type="evidence" value="ECO:0007669"/>
    <property type="project" value="InterPro"/>
</dbReference>
<keyword evidence="9" id="KW-1185">Reference proteome</keyword>
<dbReference type="VEuPathDB" id="MicrosporidiaDB:ECANGB1_2526"/>
<dbReference type="InterPro" id="IPR022591">
    <property type="entry name" value="TAF1_HAT_dom"/>
</dbReference>
<evidence type="ECO:0000313" key="9">
    <source>
        <dbReference type="Proteomes" id="UP000192639"/>
    </source>
</evidence>
<dbReference type="Gene3D" id="1.20.920.10">
    <property type="entry name" value="Bromodomain-like"/>
    <property type="match status" value="1"/>
</dbReference>
<evidence type="ECO:0000256" key="3">
    <source>
        <dbReference type="ARBA" id="ARBA00023117"/>
    </source>
</evidence>
<dbReference type="PANTHER" id="PTHR13900:SF0">
    <property type="entry name" value="TRANSCRIPTION INITIATION FACTOR TFIID SUBUNIT 1"/>
    <property type="match status" value="1"/>
</dbReference>
<sequence length="800" mass="93257">MKQPKMTNFIELLVKKVPYKYNLKKYKMSRRPVEQLGYEVDDSHKFRNSVYVFEAPAKSEKVKKKKMNMETYTDRMGPELDTYAIDTANWEQQIFDSGNGRPPIDNEVREYVNRLLDTNWEANIIYDGVPRYRSLILHADDPNLIFEAVEKKSKIKKKNYKNTNFEKPLKNKYNISNDKYYENETKTKTSLVAFGVQHSIPALKLNPVFYRVDLTDEELRNFHKPPLRIENKIFMFSRPMQITPSSSIIKKPYEITCNDLADFVLFEYSEENPLFIVNPGMVSVCNKYYRKVDTSDDLDPKNHIVLEPDDEGPFLGYGEIPKGETGECLDNNLFVAPLFKHKSNDYLIICTQDKLIYRKIPFAYLVGQELPKEEIFIPQSRKLNQFCRDEVKVLAFRHFNKNQELSGAVLERVLPHFSDGAKRKWLKEFTDASKKGKETFFTLKTNALVLNEEEIRKLVTPENICQYQSMLAGERRMEDLGYRILEDENEETDYIPNWLLCRNFVNASNGKGLLEIRGQYDSTGIGEAMSFGRVKFKKATEAENRRLMSDHQAKYKSEILSVWNKQWISLSSSAVLEKPAPKPKSKATKAEEASQSETIVESKSLIIKRTYFENDRMVERMQKISDPKVIRAYLKARKKVKVDDKKVSLKCSSCGQTGHMKTNKNCPNYVGTKKSVKEKKKGKALMQERLLKLINQFSAIPYSSPFHRPVSDKKFPMYKTIVHNPMDFLKMKSNIKGGVYTKYDMFLNDIKLIYENCKLFNGLTHSLTDISNDFYERAKTYKVENYIDLTEIEHKIEKNE</sequence>
<dbReference type="Pfam" id="PF00439">
    <property type="entry name" value="Bromodomain"/>
    <property type="match status" value="1"/>
</dbReference>
<feature type="domain" description="Bromo" evidence="7">
    <location>
        <begin position="698"/>
        <end position="768"/>
    </location>
</feature>
<accession>A0A1Y1S9I9</accession>
<keyword evidence="4" id="KW-0804">Transcription</keyword>
<gene>
    <name evidence="8" type="ORF">ECANGB1_2526</name>
</gene>
<dbReference type="GO" id="GO:0004402">
    <property type="term" value="F:histone acetyltransferase activity"/>
    <property type="evidence" value="ECO:0007669"/>
    <property type="project" value="InterPro"/>
</dbReference>
<dbReference type="InterPro" id="IPR036427">
    <property type="entry name" value="Bromodomain-like_sf"/>
</dbReference>
<evidence type="ECO:0000256" key="1">
    <source>
        <dbReference type="ARBA" id="ARBA00004123"/>
    </source>
</evidence>
<dbReference type="SUPFAM" id="SSF47370">
    <property type="entry name" value="Bromodomain"/>
    <property type="match status" value="1"/>
</dbReference>
<dbReference type="Pfam" id="PF12157">
    <property type="entry name" value="DUF3591"/>
    <property type="match status" value="1"/>
</dbReference>
<dbReference type="Proteomes" id="UP000192639">
    <property type="component" value="Unassembled WGS sequence"/>
</dbReference>
<dbReference type="SMART" id="SM00297">
    <property type="entry name" value="BROMO"/>
    <property type="match status" value="1"/>
</dbReference>
<evidence type="ECO:0000313" key="8">
    <source>
        <dbReference type="EMBL" id="ORD95090.1"/>
    </source>
</evidence>
<dbReference type="EMBL" id="LWDP01000003">
    <property type="protein sequence ID" value="ORD95090.1"/>
    <property type="molecule type" value="Genomic_DNA"/>
</dbReference>
<evidence type="ECO:0000256" key="4">
    <source>
        <dbReference type="ARBA" id="ARBA00023163"/>
    </source>
</evidence>
<name>A0A1Y1S9I9_9MICR</name>
<dbReference type="InterPro" id="IPR041670">
    <property type="entry name" value="Znf-CCHC_6"/>
</dbReference>
<keyword evidence="3 6" id="KW-0103">Bromodomain</keyword>
<dbReference type="InterPro" id="IPR001487">
    <property type="entry name" value="Bromodomain"/>
</dbReference>
<dbReference type="GO" id="GO:0005669">
    <property type="term" value="C:transcription factor TFIID complex"/>
    <property type="evidence" value="ECO:0007669"/>
    <property type="project" value="InterPro"/>
</dbReference>
<dbReference type="PRINTS" id="PR00503">
    <property type="entry name" value="BROMODOMAIN"/>
</dbReference>
<comment type="subcellular location">
    <subcellularLocation>
        <location evidence="1">Nucleus</location>
    </subcellularLocation>
</comment>
<evidence type="ECO:0000256" key="5">
    <source>
        <dbReference type="ARBA" id="ARBA00023242"/>
    </source>
</evidence>
<protein>
    <submittedName>
        <fullName evidence="8">TFIID 111K sub</fullName>
    </submittedName>
</protein>
<dbReference type="GO" id="GO:0016251">
    <property type="term" value="F:RNA polymerase II general transcription initiation factor activity"/>
    <property type="evidence" value="ECO:0007669"/>
    <property type="project" value="InterPro"/>
</dbReference>
<proteinExistence type="predicted"/>
<dbReference type="OrthoDB" id="5752at2759"/>
<keyword evidence="2" id="KW-0805">Transcription regulation</keyword>
<dbReference type="GO" id="GO:0051123">
    <property type="term" value="P:RNA polymerase II preinitiation complex assembly"/>
    <property type="evidence" value="ECO:0007669"/>
    <property type="project" value="TreeGrafter"/>
</dbReference>
<organism evidence="8 9">
    <name type="scientific">Enterospora canceri</name>
    <dbReference type="NCBI Taxonomy" id="1081671"/>
    <lineage>
        <taxon>Eukaryota</taxon>
        <taxon>Fungi</taxon>
        <taxon>Fungi incertae sedis</taxon>
        <taxon>Microsporidia</taxon>
        <taxon>Enterocytozoonidae</taxon>
        <taxon>Enterospora</taxon>
    </lineage>
</organism>
<evidence type="ECO:0000256" key="6">
    <source>
        <dbReference type="PROSITE-ProRule" id="PRU00035"/>
    </source>
</evidence>
<reference evidence="8 9" key="1">
    <citation type="journal article" date="2017" name="Environ. Microbiol.">
        <title>Decay of the glycolytic pathway and adaptation to intranuclear parasitism within Enterocytozoonidae microsporidia.</title>
        <authorList>
            <person name="Wiredu Boakye D."/>
            <person name="Jaroenlak P."/>
            <person name="Prachumwat A."/>
            <person name="Williams T.A."/>
            <person name="Bateman K.S."/>
            <person name="Itsathitphaisarn O."/>
            <person name="Sritunyalucksana K."/>
            <person name="Paszkiewicz K.H."/>
            <person name="Moore K.A."/>
            <person name="Stentiford G.D."/>
            <person name="Williams B.A."/>
        </authorList>
    </citation>
    <scope>NUCLEOTIDE SEQUENCE [LARGE SCALE GENOMIC DNA]</scope>
    <source>
        <strain evidence="8 9">GB1</strain>
    </source>
</reference>
<dbReference type="PROSITE" id="PS50014">
    <property type="entry name" value="BROMODOMAIN_2"/>
    <property type="match status" value="1"/>
</dbReference>
<dbReference type="PANTHER" id="PTHR13900">
    <property type="entry name" value="TRANSCRIPTION INITIATION FACTOR TFIID"/>
    <property type="match status" value="1"/>
</dbReference>